<dbReference type="EC" id="3.4.21.89" evidence="4 6"/>
<organism evidence="9 10">
    <name type="scientific">Cryobacterium sandaracinum</name>
    <dbReference type="NCBI Taxonomy" id="1259247"/>
    <lineage>
        <taxon>Bacteria</taxon>
        <taxon>Bacillati</taxon>
        <taxon>Actinomycetota</taxon>
        <taxon>Actinomycetes</taxon>
        <taxon>Micrococcales</taxon>
        <taxon>Microbacteriaceae</taxon>
        <taxon>Cryobacterium</taxon>
    </lineage>
</organism>
<feature type="region of interest" description="Disordered" evidence="7">
    <location>
        <begin position="1"/>
        <end position="27"/>
    </location>
</feature>
<evidence type="ECO:0000313" key="9">
    <source>
        <dbReference type="EMBL" id="TFD07249.1"/>
    </source>
</evidence>
<evidence type="ECO:0000256" key="6">
    <source>
        <dbReference type="RuleBase" id="RU362042"/>
    </source>
</evidence>
<comment type="subcellular location">
    <subcellularLocation>
        <location evidence="2">Cell membrane</location>
        <topology evidence="2">Single-pass type II membrane protein</topology>
    </subcellularLocation>
    <subcellularLocation>
        <location evidence="6">Membrane</location>
        <topology evidence="6">Single-pass type II membrane protein</topology>
    </subcellularLocation>
</comment>
<evidence type="ECO:0000256" key="5">
    <source>
        <dbReference type="ARBA" id="ARBA00022801"/>
    </source>
</evidence>
<dbReference type="GO" id="GO:0009003">
    <property type="term" value="F:signal peptidase activity"/>
    <property type="evidence" value="ECO:0007669"/>
    <property type="project" value="UniProtKB-EC"/>
</dbReference>
<dbReference type="NCBIfam" id="TIGR02227">
    <property type="entry name" value="sigpep_I_bact"/>
    <property type="match status" value="1"/>
</dbReference>
<proteinExistence type="inferred from homology"/>
<dbReference type="RefSeq" id="WP_134371533.1">
    <property type="nucleotide sequence ID" value="NZ_SOGO01000006.1"/>
</dbReference>
<evidence type="ECO:0000256" key="7">
    <source>
        <dbReference type="SAM" id="MobiDB-lite"/>
    </source>
</evidence>
<comment type="catalytic activity">
    <reaction evidence="1 6">
        <text>Cleavage of hydrophobic, N-terminal signal or leader sequences from secreted and periplasmic proteins.</text>
        <dbReference type="EC" id="3.4.21.89"/>
    </reaction>
</comment>
<dbReference type="PROSITE" id="PS00761">
    <property type="entry name" value="SPASE_I_3"/>
    <property type="match status" value="1"/>
</dbReference>
<dbReference type="Proteomes" id="UP000297851">
    <property type="component" value="Unassembled WGS sequence"/>
</dbReference>
<reference evidence="9 10" key="1">
    <citation type="submission" date="2019-03" db="EMBL/GenBank/DDBJ databases">
        <title>Genomics of glacier-inhabiting Cryobacterium strains.</title>
        <authorList>
            <person name="Liu Q."/>
            <person name="Xin Y.-H."/>
        </authorList>
    </citation>
    <scope>NUCLEOTIDE SEQUENCE [LARGE SCALE GENOMIC DNA]</scope>
    <source>
        <strain evidence="9 10">TMT2-16</strain>
    </source>
</reference>
<evidence type="ECO:0000256" key="2">
    <source>
        <dbReference type="ARBA" id="ARBA00004401"/>
    </source>
</evidence>
<dbReference type="Pfam" id="PF10502">
    <property type="entry name" value="Peptidase_S26"/>
    <property type="match status" value="1"/>
</dbReference>
<feature type="transmembrane region" description="Helical" evidence="6">
    <location>
        <begin position="37"/>
        <end position="60"/>
    </location>
</feature>
<keyword evidence="6" id="KW-1133">Transmembrane helix</keyword>
<sequence>MTDHESAGRRPRAAWRGSASGSANARTPRRRRVLRNLLVILASALVVSFLTEAFLIRTFYIPTGSMQDTLQIDDRIIVNELVPDVVDIDRGDIVVFRDPGGWLGPVAPAPIEAGNTVVDGIQWLAAEAGLRVPDSDDHLVKRVIGLPGDDVACCDTAGSTTVNGEPITEPYLKLPPGAIRTSEYDFSVTVPAGGLWVEGDNRYNSADSRLHTDTPGNGFVPVSHVVGRAFVINWPLSHWSWLGG</sequence>
<feature type="compositionally biased region" description="Low complexity" evidence="7">
    <location>
        <begin position="14"/>
        <end position="26"/>
    </location>
</feature>
<dbReference type="PANTHER" id="PTHR43390">
    <property type="entry name" value="SIGNAL PEPTIDASE I"/>
    <property type="match status" value="1"/>
</dbReference>
<dbReference type="SUPFAM" id="SSF51306">
    <property type="entry name" value="LexA/Signal peptidase"/>
    <property type="match status" value="1"/>
</dbReference>
<dbReference type="InterPro" id="IPR036286">
    <property type="entry name" value="LexA/Signal_pep-like_sf"/>
</dbReference>
<accession>A0ABY2JJZ6</accession>
<evidence type="ECO:0000256" key="3">
    <source>
        <dbReference type="ARBA" id="ARBA00009370"/>
    </source>
</evidence>
<comment type="caution">
    <text evidence="9">The sequence shown here is derived from an EMBL/GenBank/DDBJ whole genome shotgun (WGS) entry which is preliminary data.</text>
</comment>
<comment type="similarity">
    <text evidence="3 6">Belongs to the peptidase S26 family.</text>
</comment>
<dbReference type="InterPro" id="IPR000223">
    <property type="entry name" value="Pept_S26A_signal_pept_1"/>
</dbReference>
<dbReference type="PANTHER" id="PTHR43390:SF1">
    <property type="entry name" value="CHLOROPLAST PROCESSING PEPTIDASE"/>
    <property type="match status" value="1"/>
</dbReference>
<keyword evidence="6" id="KW-0645">Protease</keyword>
<dbReference type="InterPro" id="IPR019533">
    <property type="entry name" value="Peptidase_S26"/>
</dbReference>
<dbReference type="CDD" id="cd06530">
    <property type="entry name" value="S26_SPase_I"/>
    <property type="match status" value="1"/>
</dbReference>
<keyword evidence="6" id="KW-0812">Transmembrane</keyword>
<gene>
    <name evidence="9" type="primary">lepB</name>
    <name evidence="9" type="ORF">E3T25_00585</name>
</gene>
<dbReference type="Gene3D" id="2.10.109.10">
    <property type="entry name" value="Umud Fragment, subunit A"/>
    <property type="match status" value="1"/>
</dbReference>
<evidence type="ECO:0000313" key="10">
    <source>
        <dbReference type="Proteomes" id="UP000297851"/>
    </source>
</evidence>
<dbReference type="InterPro" id="IPR019758">
    <property type="entry name" value="Pept_S26A_signal_pept_1_CS"/>
</dbReference>
<dbReference type="PRINTS" id="PR00727">
    <property type="entry name" value="LEADERPTASE"/>
</dbReference>
<feature type="domain" description="Peptidase S26" evidence="8">
    <location>
        <begin position="35"/>
        <end position="234"/>
    </location>
</feature>
<evidence type="ECO:0000256" key="1">
    <source>
        <dbReference type="ARBA" id="ARBA00000677"/>
    </source>
</evidence>
<evidence type="ECO:0000259" key="8">
    <source>
        <dbReference type="Pfam" id="PF10502"/>
    </source>
</evidence>
<evidence type="ECO:0000256" key="4">
    <source>
        <dbReference type="ARBA" id="ARBA00013208"/>
    </source>
</evidence>
<dbReference type="EMBL" id="SOGO01000006">
    <property type="protein sequence ID" value="TFD07249.1"/>
    <property type="molecule type" value="Genomic_DNA"/>
</dbReference>
<protein>
    <recommendedName>
        <fullName evidence="4 6">Signal peptidase I</fullName>
        <ecNumber evidence="4 6">3.4.21.89</ecNumber>
    </recommendedName>
</protein>
<name>A0ABY2JJZ6_9MICO</name>
<keyword evidence="5 6" id="KW-0378">Hydrolase</keyword>
<keyword evidence="10" id="KW-1185">Reference proteome</keyword>
<keyword evidence="6" id="KW-0472">Membrane</keyword>